<sequence>MSETSRESAQGVACISESFKHPKCVILRLRVNEFELIVTQQNLTVLLWHALLLQTALSIKLDQRIRYSHIEPLQPPELKQKSFHIVLDIDKDMLRDPDFEKVEHEVHHVHRARDGTLYGICT</sequence>
<keyword evidence="2" id="KW-1185">Reference proteome</keyword>
<evidence type="ECO:0000313" key="2">
    <source>
        <dbReference type="Proteomes" id="UP000326565"/>
    </source>
</evidence>
<dbReference type="Proteomes" id="UP000326565">
    <property type="component" value="Unassembled WGS sequence"/>
</dbReference>
<dbReference type="OrthoDB" id="3943221at2759"/>
<dbReference type="AlphaFoldDB" id="A0A5N5X8S6"/>
<proteinExistence type="predicted"/>
<name>A0A5N5X8S6_9EURO</name>
<evidence type="ECO:0000313" key="1">
    <source>
        <dbReference type="EMBL" id="KAB8077143.1"/>
    </source>
</evidence>
<gene>
    <name evidence="1" type="ORF">BDV29DRAFT_168838</name>
</gene>
<protein>
    <submittedName>
        <fullName evidence="1">Uncharacterized protein</fullName>
    </submittedName>
</protein>
<organism evidence="1 2">
    <name type="scientific">Aspergillus leporis</name>
    <dbReference type="NCBI Taxonomy" id="41062"/>
    <lineage>
        <taxon>Eukaryota</taxon>
        <taxon>Fungi</taxon>
        <taxon>Dikarya</taxon>
        <taxon>Ascomycota</taxon>
        <taxon>Pezizomycotina</taxon>
        <taxon>Eurotiomycetes</taxon>
        <taxon>Eurotiomycetidae</taxon>
        <taxon>Eurotiales</taxon>
        <taxon>Aspergillaceae</taxon>
        <taxon>Aspergillus</taxon>
        <taxon>Aspergillus subgen. Circumdati</taxon>
    </lineage>
</organism>
<reference evidence="1 2" key="1">
    <citation type="submission" date="2019-04" db="EMBL/GenBank/DDBJ databases">
        <title>Friends and foes A comparative genomics study of 23 Aspergillus species from section Flavi.</title>
        <authorList>
            <consortium name="DOE Joint Genome Institute"/>
            <person name="Kjaerbolling I."/>
            <person name="Vesth T."/>
            <person name="Frisvad J.C."/>
            <person name="Nybo J.L."/>
            <person name="Theobald S."/>
            <person name="Kildgaard S."/>
            <person name="Isbrandt T."/>
            <person name="Kuo A."/>
            <person name="Sato A."/>
            <person name="Lyhne E.K."/>
            <person name="Kogle M.E."/>
            <person name="Wiebenga A."/>
            <person name="Kun R.S."/>
            <person name="Lubbers R.J."/>
            <person name="Makela M.R."/>
            <person name="Barry K."/>
            <person name="Chovatia M."/>
            <person name="Clum A."/>
            <person name="Daum C."/>
            <person name="Haridas S."/>
            <person name="He G."/>
            <person name="LaButti K."/>
            <person name="Lipzen A."/>
            <person name="Mondo S."/>
            <person name="Riley R."/>
            <person name="Salamov A."/>
            <person name="Simmons B.A."/>
            <person name="Magnuson J.K."/>
            <person name="Henrissat B."/>
            <person name="Mortensen U.H."/>
            <person name="Larsen T.O."/>
            <person name="Devries R.P."/>
            <person name="Grigoriev I.V."/>
            <person name="Machida M."/>
            <person name="Baker S.E."/>
            <person name="Andersen M.R."/>
        </authorList>
    </citation>
    <scope>NUCLEOTIDE SEQUENCE [LARGE SCALE GENOMIC DNA]</scope>
    <source>
        <strain evidence="1 2">CBS 151.66</strain>
    </source>
</reference>
<dbReference type="EMBL" id="ML732172">
    <property type="protein sequence ID" value="KAB8077143.1"/>
    <property type="molecule type" value="Genomic_DNA"/>
</dbReference>
<accession>A0A5N5X8S6</accession>